<accession>A0ACC0CME3</accession>
<comment type="caution">
    <text evidence="1">The sequence shown here is derived from an EMBL/GenBank/DDBJ whole genome shotgun (WGS) entry which is preliminary data.</text>
</comment>
<protein>
    <submittedName>
        <fullName evidence="1">Uncharacterized protein</fullName>
    </submittedName>
</protein>
<dbReference type="Proteomes" id="UP001497680">
    <property type="component" value="Unassembled WGS sequence"/>
</dbReference>
<organism evidence="1 2">
    <name type="scientific">Hypoxylon rubiginosum</name>
    <dbReference type="NCBI Taxonomy" id="110542"/>
    <lineage>
        <taxon>Eukaryota</taxon>
        <taxon>Fungi</taxon>
        <taxon>Dikarya</taxon>
        <taxon>Ascomycota</taxon>
        <taxon>Pezizomycotina</taxon>
        <taxon>Sordariomycetes</taxon>
        <taxon>Xylariomycetidae</taxon>
        <taxon>Xylariales</taxon>
        <taxon>Hypoxylaceae</taxon>
        <taxon>Hypoxylon</taxon>
    </lineage>
</organism>
<proteinExistence type="predicted"/>
<dbReference type="EMBL" id="MU394391">
    <property type="protein sequence ID" value="KAI6081594.1"/>
    <property type="molecule type" value="Genomic_DNA"/>
</dbReference>
<gene>
    <name evidence="1" type="ORF">F4821DRAFT_24428</name>
</gene>
<keyword evidence="2" id="KW-1185">Reference proteome</keyword>
<evidence type="ECO:0000313" key="1">
    <source>
        <dbReference type="EMBL" id="KAI6081594.1"/>
    </source>
</evidence>
<sequence length="646" mass="73252">MPPKRVKREYRGNSCHRCHHQKIKCSRERPCWSCTLANRPCTYAVRDRQVTISESYLKNLEDALAESGPSSGAKKRHVVDLGHAPQDDPVGRDTETTPVRRPLDPLVENSTVEVFVSKLKQIPKLKHSPGTLGSQTASSPSYTGELRHEPTKSQLYEYFALNYDTSHAKCTFKLPPYPYAIHLFEQFTIYNGYDWHWFRIRTFRRRLDNIYSTINSAESKDRIWLCQLLIIFALGSCVRGQEPRISLGLDGQASQNLEYDASPTSNPPPGMEFFEQALALLKVPYEESSIDHLETLNLVAFCSFFLNRQKTAYIYAGLSARMCNMLQLHKTSSSTDCFPVEREHRKRVWWSTFCMDRMASTQMGLLPTLQADQADLEYPTQAGLASDDLEEFSDPDYLTARVQLTIIQSDAANDVCDLSQNDSKDIESIIRPVLRRLDAWKADLPAHMALGIEDGLPGFKGQMPLIRSFANLHLRFNQCVIVLLRPLLLRQIACIFSKEESNASGSDLAEMNDTCLRSARSNVRILIDVRSRGLLARLGIMENMHLFSSLMVLCLAMSINARHPNSFQQRPDDALTYESGKEVLRDMMRSGSLAARGHEKMLSDVEALGRYIEMDGAEGGNLVTDQWDIDEWMTQLLDGENIADIF</sequence>
<evidence type="ECO:0000313" key="2">
    <source>
        <dbReference type="Proteomes" id="UP001497680"/>
    </source>
</evidence>
<reference evidence="1 2" key="1">
    <citation type="journal article" date="2022" name="New Phytol.">
        <title>Ecological generalism drives hyperdiversity of secondary metabolite gene clusters in xylarialean endophytes.</title>
        <authorList>
            <person name="Franco M.E.E."/>
            <person name="Wisecaver J.H."/>
            <person name="Arnold A.E."/>
            <person name="Ju Y.M."/>
            <person name="Slot J.C."/>
            <person name="Ahrendt S."/>
            <person name="Moore L.P."/>
            <person name="Eastman K.E."/>
            <person name="Scott K."/>
            <person name="Konkel Z."/>
            <person name="Mondo S.J."/>
            <person name="Kuo A."/>
            <person name="Hayes R.D."/>
            <person name="Haridas S."/>
            <person name="Andreopoulos B."/>
            <person name="Riley R."/>
            <person name="LaButti K."/>
            <person name="Pangilinan J."/>
            <person name="Lipzen A."/>
            <person name="Amirebrahimi M."/>
            <person name="Yan J."/>
            <person name="Adam C."/>
            <person name="Keymanesh K."/>
            <person name="Ng V."/>
            <person name="Louie K."/>
            <person name="Northen T."/>
            <person name="Drula E."/>
            <person name="Henrissat B."/>
            <person name="Hsieh H.M."/>
            <person name="Youens-Clark K."/>
            <person name="Lutzoni F."/>
            <person name="Miadlikowska J."/>
            <person name="Eastwood D.C."/>
            <person name="Hamelin R.C."/>
            <person name="Grigoriev I.V."/>
            <person name="U'Ren J.M."/>
        </authorList>
    </citation>
    <scope>NUCLEOTIDE SEQUENCE [LARGE SCALE GENOMIC DNA]</scope>
    <source>
        <strain evidence="1 2">ER1909</strain>
    </source>
</reference>
<name>A0ACC0CME3_9PEZI</name>